<dbReference type="EMBL" id="CAJPVJ010010879">
    <property type="protein sequence ID" value="CAG2173477.1"/>
    <property type="molecule type" value="Genomic_DNA"/>
</dbReference>
<name>A0A7R9MCA8_9ACAR</name>
<gene>
    <name evidence="1" type="ORF">ONB1V03_LOCUS12929</name>
</gene>
<evidence type="ECO:0000313" key="2">
    <source>
        <dbReference type="Proteomes" id="UP000728032"/>
    </source>
</evidence>
<protein>
    <submittedName>
        <fullName evidence="1">Uncharacterized protein</fullName>
    </submittedName>
</protein>
<dbReference type="Proteomes" id="UP000728032">
    <property type="component" value="Unassembled WGS sequence"/>
</dbReference>
<evidence type="ECO:0000313" key="1">
    <source>
        <dbReference type="EMBL" id="CAD7656290.1"/>
    </source>
</evidence>
<keyword evidence="2" id="KW-1185">Reference proteome</keyword>
<reference evidence="1" key="1">
    <citation type="submission" date="2020-11" db="EMBL/GenBank/DDBJ databases">
        <authorList>
            <person name="Tran Van P."/>
        </authorList>
    </citation>
    <scope>NUCLEOTIDE SEQUENCE</scope>
</reference>
<accession>A0A7R9MCA8</accession>
<sequence>MECNKIVLPLEDDVDTSLAWAFVLGDVNRLISPKDKLFQMKCEQISGEGNPEKLNKIREYFELKFSGNAVLGKIFQTQANKALYETFCGPIISGKCDAWKEYNEKVEKSAKYRENMMDALMEANKTSTSMTMARLLCLLKLYKEDTIDMHSEKRDARGFVRAYFAVFNDIISTLEDKVTKAATSCSFKDIPKPTALPPQSLYLALVAAINNLTSKITDYNRRNGCSLLRLTHTGAHMDWKYYFRVWIFGDVFSDYSVDRKAL</sequence>
<proteinExistence type="predicted"/>
<dbReference type="AlphaFoldDB" id="A0A7R9MCA8"/>
<dbReference type="EMBL" id="OC925704">
    <property type="protein sequence ID" value="CAD7656290.1"/>
    <property type="molecule type" value="Genomic_DNA"/>
</dbReference>
<organism evidence="1">
    <name type="scientific">Oppiella nova</name>
    <dbReference type="NCBI Taxonomy" id="334625"/>
    <lineage>
        <taxon>Eukaryota</taxon>
        <taxon>Metazoa</taxon>
        <taxon>Ecdysozoa</taxon>
        <taxon>Arthropoda</taxon>
        <taxon>Chelicerata</taxon>
        <taxon>Arachnida</taxon>
        <taxon>Acari</taxon>
        <taxon>Acariformes</taxon>
        <taxon>Sarcoptiformes</taxon>
        <taxon>Oribatida</taxon>
        <taxon>Brachypylina</taxon>
        <taxon>Oppioidea</taxon>
        <taxon>Oppiidae</taxon>
        <taxon>Oppiella</taxon>
    </lineage>
</organism>